<reference evidence="5" key="1">
    <citation type="submission" date="2017-07" db="EMBL/GenBank/DDBJ databases">
        <title>The cable genome - Insights into the physiology and evolution of filamentous bacteria capable of sulfide oxidation via long distance electron transfer.</title>
        <authorList>
            <person name="Thorup C."/>
            <person name="Bjerg J.T."/>
            <person name="Schreiber L."/>
            <person name="Nielsen L.P."/>
            <person name="Kjeldsen K.U."/>
            <person name="Boesen T."/>
            <person name="Boggild A."/>
            <person name="Meysman F."/>
            <person name="Geelhoed J."/>
            <person name="Schramm A."/>
        </authorList>
    </citation>
    <scope>NUCLEOTIDE SEQUENCE [LARGE SCALE GENOMIC DNA]</scope>
    <source>
        <strain evidence="5">GS</strain>
    </source>
</reference>
<evidence type="ECO:0000256" key="3">
    <source>
        <dbReference type="SAM" id="Phobius"/>
    </source>
</evidence>
<evidence type="ECO:0000313" key="6">
    <source>
        <dbReference type="Proteomes" id="UP000316238"/>
    </source>
</evidence>
<dbReference type="PANTHER" id="PTHR23150">
    <property type="entry name" value="SULFATASE MODIFYING FACTOR 1, 2"/>
    <property type="match status" value="1"/>
</dbReference>
<keyword evidence="6" id="KW-1185">Reference proteome</keyword>
<dbReference type="SUPFAM" id="SSF56436">
    <property type="entry name" value="C-type lectin-like"/>
    <property type="match status" value="1"/>
</dbReference>
<dbReference type="Gene3D" id="3.90.1580.10">
    <property type="entry name" value="paralog of FGE (formylglycine-generating enzyme)"/>
    <property type="match status" value="1"/>
</dbReference>
<feature type="domain" description="Sulfatase-modifying factor enzyme-like" evidence="4">
    <location>
        <begin position="140"/>
        <end position="354"/>
    </location>
</feature>
<keyword evidence="1" id="KW-0175">Coiled coil</keyword>
<feature type="coiled-coil region" evidence="1">
    <location>
        <begin position="72"/>
        <end position="120"/>
    </location>
</feature>
<name>A0A521G447_9BACT</name>
<sequence length="360" mass="38766">MMQAKSQAAEIDRRDKMADEDKKKSFWETLPGVITAVGGLLVGVAAVIAALNEGATKENTPKAEPLAVLTANDAAEKRAAELERQLAEFASAKEQAQQEADAAKAELARVKAASAQVQAKAELKQGDSMNDDATGMKLAYVPSGCFMMGSSTDDEGHENDEGPVHKVCVDSFWMGQYEVTQGQWEKVMGANPSEFKKGGNYPVERVSWNDVQDFIKKLNSSSTGNSYRLPTEAEWEYACRANSSSRYCGGNDVNAVAWHGESISDGSTHPVGGKQANGFGLYDMSGNVWEWCADQYDSGYYASSPQSNPVGSESESYRVLRGGGWGSMPRDVRAANRCGPTHSIYGSGVGFRLVLPVKAL</sequence>
<feature type="compositionally biased region" description="Basic and acidic residues" evidence="2">
    <location>
        <begin position="10"/>
        <end position="21"/>
    </location>
</feature>
<dbReference type="InterPro" id="IPR005532">
    <property type="entry name" value="SUMF_dom"/>
</dbReference>
<keyword evidence="3" id="KW-0472">Membrane</keyword>
<protein>
    <submittedName>
        <fullName evidence="5">Formylglycine-generating enzyme, required for sulfatase activity, contains SUMF1/FGE domain</fullName>
    </submittedName>
</protein>
<dbReference type="InterPro" id="IPR051043">
    <property type="entry name" value="Sulfatase_Mod_Factor_Kinase"/>
</dbReference>
<keyword evidence="3" id="KW-0812">Transmembrane</keyword>
<gene>
    <name evidence="5" type="ORF">CDV28_10338</name>
</gene>
<dbReference type="Pfam" id="PF03781">
    <property type="entry name" value="FGE-sulfatase"/>
    <property type="match status" value="1"/>
</dbReference>
<dbReference type="GO" id="GO:0120147">
    <property type="term" value="F:formylglycine-generating oxidase activity"/>
    <property type="evidence" value="ECO:0007669"/>
    <property type="project" value="TreeGrafter"/>
</dbReference>
<dbReference type="Proteomes" id="UP000316238">
    <property type="component" value="Unassembled WGS sequence"/>
</dbReference>
<evidence type="ECO:0000256" key="1">
    <source>
        <dbReference type="SAM" id="Coils"/>
    </source>
</evidence>
<evidence type="ECO:0000313" key="5">
    <source>
        <dbReference type="EMBL" id="TAA75799.1"/>
    </source>
</evidence>
<dbReference type="AlphaFoldDB" id="A0A521G447"/>
<evidence type="ECO:0000256" key="2">
    <source>
        <dbReference type="SAM" id="MobiDB-lite"/>
    </source>
</evidence>
<comment type="caution">
    <text evidence="5">The sequence shown here is derived from an EMBL/GenBank/DDBJ whole genome shotgun (WGS) entry which is preliminary data.</text>
</comment>
<dbReference type="InterPro" id="IPR016187">
    <property type="entry name" value="CTDL_fold"/>
</dbReference>
<dbReference type="PANTHER" id="PTHR23150:SF19">
    <property type="entry name" value="FORMYLGLYCINE-GENERATING ENZYME"/>
    <property type="match status" value="1"/>
</dbReference>
<evidence type="ECO:0000259" key="4">
    <source>
        <dbReference type="Pfam" id="PF03781"/>
    </source>
</evidence>
<organism evidence="5 6">
    <name type="scientific">Candidatus Electronema aureum</name>
    <dbReference type="NCBI Taxonomy" id="2005002"/>
    <lineage>
        <taxon>Bacteria</taxon>
        <taxon>Pseudomonadati</taxon>
        <taxon>Thermodesulfobacteriota</taxon>
        <taxon>Desulfobulbia</taxon>
        <taxon>Desulfobulbales</taxon>
        <taxon>Desulfobulbaceae</taxon>
        <taxon>Candidatus Electronema</taxon>
    </lineage>
</organism>
<accession>A0A521G447</accession>
<feature type="transmembrane region" description="Helical" evidence="3">
    <location>
        <begin position="30"/>
        <end position="51"/>
    </location>
</feature>
<proteinExistence type="predicted"/>
<keyword evidence="3" id="KW-1133">Transmembrane helix</keyword>
<dbReference type="EMBL" id="NQJD01000003">
    <property type="protein sequence ID" value="TAA75799.1"/>
    <property type="molecule type" value="Genomic_DNA"/>
</dbReference>
<feature type="region of interest" description="Disordered" evidence="2">
    <location>
        <begin position="1"/>
        <end position="21"/>
    </location>
</feature>
<dbReference type="InterPro" id="IPR042095">
    <property type="entry name" value="SUMF_sf"/>
</dbReference>